<dbReference type="Proteomes" id="UP000176939">
    <property type="component" value="Unassembled WGS sequence"/>
</dbReference>
<sequence>MPIELSDKEIVCLLFWYYIFEREIDVLDIDQNLAARLFKIKLDFDRDLVTREKIWTGKPRYQPGEGG</sequence>
<gene>
    <name evidence="1" type="ORF">A2Z67_06005</name>
</gene>
<accession>A0A1F7X152</accession>
<dbReference type="EMBL" id="MGFQ01000045">
    <property type="protein sequence ID" value="OGM08449.1"/>
    <property type="molecule type" value="Genomic_DNA"/>
</dbReference>
<protein>
    <submittedName>
        <fullName evidence="1">Uncharacterized protein</fullName>
    </submittedName>
</protein>
<comment type="caution">
    <text evidence="1">The sequence shown here is derived from an EMBL/GenBank/DDBJ whole genome shotgun (WGS) entry which is preliminary data.</text>
</comment>
<evidence type="ECO:0000313" key="1">
    <source>
        <dbReference type="EMBL" id="OGM08449.1"/>
    </source>
</evidence>
<organism evidence="1 2">
    <name type="scientific">Candidatus Woesebacteria bacterium RBG_13_36_22</name>
    <dbReference type="NCBI Taxonomy" id="1802478"/>
    <lineage>
        <taxon>Bacteria</taxon>
        <taxon>Candidatus Woeseibacteriota</taxon>
    </lineage>
</organism>
<proteinExistence type="predicted"/>
<evidence type="ECO:0000313" key="2">
    <source>
        <dbReference type="Proteomes" id="UP000176939"/>
    </source>
</evidence>
<reference evidence="1 2" key="1">
    <citation type="journal article" date="2016" name="Nat. Commun.">
        <title>Thousands of microbial genomes shed light on interconnected biogeochemical processes in an aquifer system.</title>
        <authorList>
            <person name="Anantharaman K."/>
            <person name="Brown C.T."/>
            <person name="Hug L.A."/>
            <person name="Sharon I."/>
            <person name="Castelle C.J."/>
            <person name="Probst A.J."/>
            <person name="Thomas B.C."/>
            <person name="Singh A."/>
            <person name="Wilkins M.J."/>
            <person name="Karaoz U."/>
            <person name="Brodie E.L."/>
            <person name="Williams K.H."/>
            <person name="Hubbard S.S."/>
            <person name="Banfield J.F."/>
        </authorList>
    </citation>
    <scope>NUCLEOTIDE SEQUENCE [LARGE SCALE GENOMIC DNA]</scope>
</reference>
<dbReference type="AlphaFoldDB" id="A0A1F7X152"/>
<name>A0A1F7X152_9BACT</name>